<protein>
    <submittedName>
        <fullName evidence="1">Uncharacterized protein</fullName>
    </submittedName>
</protein>
<dbReference type="Proteomes" id="UP000549457">
    <property type="component" value="Unassembled WGS sequence"/>
</dbReference>
<organism evidence="1 2">
    <name type="scientific">Amaricoccus macauensis</name>
    <dbReference type="NCBI Taxonomy" id="57001"/>
    <lineage>
        <taxon>Bacteria</taxon>
        <taxon>Pseudomonadati</taxon>
        <taxon>Pseudomonadota</taxon>
        <taxon>Alphaproteobacteria</taxon>
        <taxon>Rhodobacterales</taxon>
        <taxon>Paracoccaceae</taxon>
        <taxon>Amaricoccus</taxon>
    </lineage>
</organism>
<keyword evidence="2" id="KW-1185">Reference proteome</keyword>
<sequence>MWLSEHLDAVDPSRAATLLGDLAAAYEETPRMIANRAAQIAAETAGDPPADRLLDDLSWSTQSTRSFGAVAQNYLVLRRLGHSHASAIETLHAALGEQG</sequence>
<comment type="caution">
    <text evidence="1">The sequence shown here is derived from an EMBL/GenBank/DDBJ whole genome shotgun (WGS) entry which is preliminary data.</text>
</comment>
<evidence type="ECO:0000313" key="1">
    <source>
        <dbReference type="EMBL" id="MBB5221628.1"/>
    </source>
</evidence>
<reference evidence="1 2" key="1">
    <citation type="submission" date="2020-08" db="EMBL/GenBank/DDBJ databases">
        <title>Genomic Encyclopedia of Type Strains, Phase IV (KMG-IV): sequencing the most valuable type-strain genomes for metagenomic binning, comparative biology and taxonomic classification.</title>
        <authorList>
            <person name="Goeker M."/>
        </authorList>
    </citation>
    <scope>NUCLEOTIDE SEQUENCE [LARGE SCALE GENOMIC DNA]</scope>
    <source>
        <strain evidence="1 2">DSM 101730</strain>
    </source>
</reference>
<name>A0A840SMX3_9RHOB</name>
<dbReference type="RefSeq" id="WP_184148104.1">
    <property type="nucleotide sequence ID" value="NZ_JACHFM010000002.1"/>
</dbReference>
<dbReference type="EMBL" id="JACHFM010000002">
    <property type="protein sequence ID" value="MBB5221628.1"/>
    <property type="molecule type" value="Genomic_DNA"/>
</dbReference>
<gene>
    <name evidence="1" type="ORF">HNP73_001564</name>
</gene>
<accession>A0A840SMX3</accession>
<dbReference type="AlphaFoldDB" id="A0A840SMX3"/>
<proteinExistence type="predicted"/>
<evidence type="ECO:0000313" key="2">
    <source>
        <dbReference type="Proteomes" id="UP000549457"/>
    </source>
</evidence>